<dbReference type="InterPro" id="IPR002931">
    <property type="entry name" value="Transglutaminase-like"/>
</dbReference>
<dbReference type="Pfam" id="PF01841">
    <property type="entry name" value="Transglut_core"/>
    <property type="match status" value="1"/>
</dbReference>
<organism evidence="5 6">
    <name type="scientific">Periplaneta americana</name>
    <name type="common">American cockroach</name>
    <name type="synonym">Blatta americana</name>
    <dbReference type="NCBI Taxonomy" id="6978"/>
    <lineage>
        <taxon>Eukaryota</taxon>
        <taxon>Metazoa</taxon>
        <taxon>Ecdysozoa</taxon>
        <taxon>Arthropoda</taxon>
        <taxon>Hexapoda</taxon>
        <taxon>Insecta</taxon>
        <taxon>Pterygota</taxon>
        <taxon>Neoptera</taxon>
        <taxon>Polyneoptera</taxon>
        <taxon>Dictyoptera</taxon>
        <taxon>Blattodea</taxon>
        <taxon>Blattoidea</taxon>
        <taxon>Blattidae</taxon>
        <taxon>Blattinae</taxon>
        <taxon>Periplaneta</taxon>
    </lineage>
</organism>
<accession>A0ABQ8TXZ6</accession>
<evidence type="ECO:0000256" key="3">
    <source>
        <dbReference type="ARBA" id="ARBA00022833"/>
    </source>
</evidence>
<feature type="domain" description="Transglutaminase-like" evidence="4">
    <location>
        <begin position="143"/>
        <end position="198"/>
    </location>
</feature>
<evidence type="ECO:0000259" key="4">
    <source>
        <dbReference type="SMART" id="SM00460"/>
    </source>
</evidence>
<dbReference type="EMBL" id="JAJSOF020000003">
    <property type="protein sequence ID" value="KAJ4450530.1"/>
    <property type="molecule type" value="Genomic_DNA"/>
</dbReference>
<evidence type="ECO:0000256" key="1">
    <source>
        <dbReference type="ARBA" id="ARBA00009390"/>
    </source>
</evidence>
<dbReference type="Gene3D" id="2.20.25.10">
    <property type="match status" value="1"/>
</dbReference>
<comment type="caution">
    <text evidence="5">The sequence shown here is derived from an EMBL/GenBank/DDBJ whole genome shotgun (WGS) entry which is preliminary data.</text>
</comment>
<dbReference type="SUPFAM" id="SSF54001">
    <property type="entry name" value="Cysteine proteinases"/>
    <property type="match status" value="1"/>
</dbReference>
<dbReference type="InterPro" id="IPR038765">
    <property type="entry name" value="Papain-like_cys_pep_sf"/>
</dbReference>
<keyword evidence="6" id="KW-1185">Reference proteome</keyword>
<dbReference type="InterPro" id="IPR050883">
    <property type="entry name" value="PNGase"/>
</dbReference>
<dbReference type="Gene3D" id="3.10.620.30">
    <property type="match status" value="1"/>
</dbReference>
<gene>
    <name evidence="5" type="ORF">ANN_01957</name>
</gene>
<comment type="similarity">
    <text evidence="1">Belongs to the transglutaminase-like superfamily. PNGase family.</text>
</comment>
<proteinExistence type="inferred from homology"/>
<evidence type="ECO:0000313" key="5">
    <source>
        <dbReference type="EMBL" id="KAJ4450530.1"/>
    </source>
</evidence>
<keyword evidence="3" id="KW-0862">Zinc</keyword>
<name>A0ABQ8TXZ6_PERAM</name>
<dbReference type="PANTHER" id="PTHR12143">
    <property type="entry name" value="PEPTIDE N-GLYCANASE PNGASE -RELATED"/>
    <property type="match status" value="1"/>
</dbReference>
<keyword evidence="2" id="KW-0479">Metal-binding</keyword>
<dbReference type="SMART" id="SM00460">
    <property type="entry name" value="TGc"/>
    <property type="match status" value="1"/>
</dbReference>
<evidence type="ECO:0000256" key="2">
    <source>
        <dbReference type="ARBA" id="ARBA00022723"/>
    </source>
</evidence>
<protein>
    <recommendedName>
        <fullName evidence="4">Transglutaminase-like domain-containing protein</fullName>
    </recommendedName>
</protein>
<reference evidence="5 6" key="1">
    <citation type="journal article" date="2022" name="Allergy">
        <title>Genome assembly and annotation of Periplaneta americana reveal a comprehensive cockroach allergen profile.</title>
        <authorList>
            <person name="Wang L."/>
            <person name="Xiong Q."/>
            <person name="Saelim N."/>
            <person name="Wang L."/>
            <person name="Nong W."/>
            <person name="Wan A.T."/>
            <person name="Shi M."/>
            <person name="Liu X."/>
            <person name="Cao Q."/>
            <person name="Hui J.H.L."/>
            <person name="Sookrung N."/>
            <person name="Leung T.F."/>
            <person name="Tungtrongchitr A."/>
            <person name="Tsui S.K.W."/>
        </authorList>
    </citation>
    <scope>NUCLEOTIDE SEQUENCE [LARGE SCALE GENOMIC DNA]</scope>
    <source>
        <strain evidence="5">PWHHKU_190912</strain>
    </source>
</reference>
<sequence>MKQKKIPQQPFLQRVRNDFAAVLRCEDKALQCKARALIPVRDLEIAAERSMRSLQKAVKSGQNKESDVDIQELVLLELLFWFKNSFFSWVDSPECSKCNGPTKFVGHRIIPDNGKQSYRNEVYVCELCQAQTLFPRYSDPEKLLETRRGRCGEWANCFMLMCRSLGWDTRCVVDETDHLWTEVYSGIRGRWLHCDPCENVCDAPLMYEAGWGKQLSYVMAYSRDEVQDVTWRYSSQHDRVLERRTACSEAELLATMMELRTARQRCLSAARRTHLTRRLLGELVEFLTPRQPTDNERKHYLQIRTTSSQFTVLLSQSLEFTVSRTTDLQRQFTVLELGSLQLRSTALELRSLQLRSTALELRPSDADADADAHSSRTPAGLLALAFSLTE</sequence>
<dbReference type="PANTHER" id="PTHR12143:SF19">
    <property type="entry name" value="PEPTIDE-N(4)-(N-ACETYL-BETA-GLUCOSAMINYL)ASPARAGINE AMIDASE"/>
    <property type="match status" value="1"/>
</dbReference>
<dbReference type="Proteomes" id="UP001148838">
    <property type="component" value="Unassembled WGS sequence"/>
</dbReference>
<evidence type="ECO:0000313" key="6">
    <source>
        <dbReference type="Proteomes" id="UP001148838"/>
    </source>
</evidence>